<accession>A0A0C2GJ83</accession>
<dbReference type="Proteomes" id="UP000054047">
    <property type="component" value="Unassembled WGS sequence"/>
</dbReference>
<reference evidence="1 2" key="1">
    <citation type="submission" date="2013-12" db="EMBL/GenBank/DDBJ databases">
        <title>Draft genome of the parsitic nematode Ancylostoma duodenale.</title>
        <authorList>
            <person name="Mitreva M."/>
        </authorList>
    </citation>
    <scope>NUCLEOTIDE SEQUENCE [LARGE SCALE GENOMIC DNA]</scope>
    <source>
        <strain evidence="1 2">Zhejiang</strain>
    </source>
</reference>
<name>A0A0C2GJ83_9BILA</name>
<gene>
    <name evidence="1" type="ORF">ANCDUO_12664</name>
</gene>
<feature type="non-terminal residue" evidence="1">
    <location>
        <position position="1"/>
    </location>
</feature>
<proteinExistence type="predicted"/>
<protein>
    <submittedName>
        <fullName evidence="1">Uncharacterized protein</fullName>
    </submittedName>
</protein>
<evidence type="ECO:0000313" key="1">
    <source>
        <dbReference type="EMBL" id="KIH57146.1"/>
    </source>
</evidence>
<keyword evidence="2" id="KW-1185">Reference proteome</keyword>
<dbReference type="EMBL" id="KN734760">
    <property type="protein sequence ID" value="KIH57146.1"/>
    <property type="molecule type" value="Genomic_DNA"/>
</dbReference>
<dbReference type="AlphaFoldDB" id="A0A0C2GJ83"/>
<organism evidence="1 2">
    <name type="scientific">Ancylostoma duodenale</name>
    <dbReference type="NCBI Taxonomy" id="51022"/>
    <lineage>
        <taxon>Eukaryota</taxon>
        <taxon>Metazoa</taxon>
        <taxon>Ecdysozoa</taxon>
        <taxon>Nematoda</taxon>
        <taxon>Chromadorea</taxon>
        <taxon>Rhabditida</taxon>
        <taxon>Rhabditina</taxon>
        <taxon>Rhabditomorpha</taxon>
        <taxon>Strongyloidea</taxon>
        <taxon>Ancylostomatidae</taxon>
        <taxon>Ancylostomatinae</taxon>
        <taxon>Ancylostoma</taxon>
    </lineage>
</organism>
<evidence type="ECO:0000313" key="2">
    <source>
        <dbReference type="Proteomes" id="UP000054047"/>
    </source>
</evidence>
<sequence length="71" mass="8244">LSDENALSEVFNPILSQQRDSMVFQHMMKNRDDCVHLLFRAVIQLLSIRIDGKRPICDLVRIDSIGGRVRY</sequence>